<dbReference type="Proteomes" id="UP000236319">
    <property type="component" value="Unassembled WGS sequence"/>
</dbReference>
<name>A0A2H6KAW2_9APIC</name>
<evidence type="ECO:0000313" key="1">
    <source>
        <dbReference type="EMBL" id="GBE60128.1"/>
    </source>
</evidence>
<dbReference type="GeneID" id="39873898"/>
<organism evidence="1 2">
    <name type="scientific">Babesia ovata</name>
    <dbReference type="NCBI Taxonomy" id="189622"/>
    <lineage>
        <taxon>Eukaryota</taxon>
        <taxon>Sar</taxon>
        <taxon>Alveolata</taxon>
        <taxon>Apicomplexa</taxon>
        <taxon>Aconoidasida</taxon>
        <taxon>Piroplasmida</taxon>
        <taxon>Babesiidae</taxon>
        <taxon>Babesia</taxon>
    </lineage>
</organism>
<proteinExistence type="predicted"/>
<comment type="caution">
    <text evidence="1">The sequence shown here is derived from an EMBL/GenBank/DDBJ whole genome shotgun (WGS) entry which is preliminary data.</text>
</comment>
<dbReference type="EMBL" id="BDSA01000002">
    <property type="protein sequence ID" value="GBE60128.1"/>
    <property type="molecule type" value="Genomic_DNA"/>
</dbReference>
<protein>
    <submittedName>
        <fullName evidence="1">Uncharacterized protein</fullName>
    </submittedName>
</protein>
<evidence type="ECO:0000313" key="2">
    <source>
        <dbReference type="Proteomes" id="UP000236319"/>
    </source>
</evidence>
<accession>A0A2H6KAW2</accession>
<dbReference type="OrthoDB" id="366367at2759"/>
<dbReference type="VEuPathDB" id="PiroplasmaDB:BOVATA_016210"/>
<keyword evidence="2" id="KW-1185">Reference proteome</keyword>
<dbReference type="RefSeq" id="XP_028866371.1">
    <property type="nucleotide sequence ID" value="XM_029010538.1"/>
</dbReference>
<reference evidence="1 2" key="1">
    <citation type="journal article" date="2017" name="BMC Genomics">
        <title>Whole-genome assembly of Babesia ovata and comparative genomics between closely related pathogens.</title>
        <authorList>
            <person name="Yamagishi J."/>
            <person name="Asada M."/>
            <person name="Hakimi H."/>
            <person name="Tanaka T.Q."/>
            <person name="Sugimoto C."/>
            <person name="Kawazu S."/>
        </authorList>
    </citation>
    <scope>NUCLEOTIDE SEQUENCE [LARGE SCALE GENOMIC DNA]</scope>
    <source>
        <strain evidence="1 2">Miyake</strain>
    </source>
</reference>
<dbReference type="AlphaFoldDB" id="A0A2H6KAW2"/>
<sequence>MLLYGQEDAGQAVAKPRRLPIPVPRFVEDSTPEKLLELTSTYWRKLRYFKPLLLTCSVDKAVECRVADAVLASGAVFQSASDIPQLSEIMSQRKDSQGFVGCYINVNCADPFLESRKEIYETLDSGCNAIMVDINLPNALPAQDLVRIDEMLFAIKPHIIRFVGNTGYFAAAVASDNEAAYAAGGGNDGLPDSDIARLNRCKVISERYNAVVIDNDLHTVVMNASDHEGAVFSRSPNILKKVHGRHIR</sequence>
<gene>
    <name evidence="1" type="ORF">BOVATA_016210</name>
</gene>